<dbReference type="GO" id="GO:0008270">
    <property type="term" value="F:zinc ion binding"/>
    <property type="evidence" value="ECO:0007669"/>
    <property type="project" value="InterPro"/>
</dbReference>
<protein>
    <recommendedName>
        <fullName evidence="3">Peptidoglycan recognition protein family domain-containing protein</fullName>
    </recommendedName>
</protein>
<evidence type="ECO:0000259" key="3">
    <source>
        <dbReference type="SMART" id="SM00701"/>
    </source>
</evidence>
<dbReference type="PANTHER" id="PTHR11022:SF41">
    <property type="entry name" value="PEPTIDOGLYCAN-RECOGNITION PROTEIN LC-RELATED"/>
    <property type="match status" value="1"/>
</dbReference>
<keyword evidence="2" id="KW-0732">Signal</keyword>
<evidence type="ECO:0000256" key="2">
    <source>
        <dbReference type="SAM" id="SignalP"/>
    </source>
</evidence>
<evidence type="ECO:0000313" key="5">
    <source>
        <dbReference type="Proteomes" id="UP001240236"/>
    </source>
</evidence>
<evidence type="ECO:0000313" key="4">
    <source>
        <dbReference type="EMBL" id="MDQ0371258.1"/>
    </source>
</evidence>
<feature type="domain" description="Peptidoglycan recognition protein family" evidence="3">
    <location>
        <begin position="167"/>
        <end position="331"/>
    </location>
</feature>
<evidence type="ECO:0000256" key="1">
    <source>
        <dbReference type="ARBA" id="ARBA00007553"/>
    </source>
</evidence>
<dbReference type="AlphaFoldDB" id="A0AAE3W7H0"/>
<sequence>MLSRRNLLAGAAGIGAVALAGAAGANAFAGETTTAASPAARRLPTTLAHRRPGVASRARTDVADFSLTHLSVVSSAAAGVRLRTAAGWGDWVDLAASSCAGARDDRTAPAGRRSLVLARGVTGYEVQTSDGSTAVVTELNTVDGPAGPVAGARTRQLRTRGGACDLPAYLSRAAWGADETLRFAADGTTELWPVQFFPVQTLTVHHTGLYAHNDDPDPAATVRAVYYDDCVVDDYGDIGYQLLIDEAGAVYEGRVSGDDGLPVYDRELNMANGAHVGSFNAGNIGVVLLGRFTSVQPTPAARESLVKVLALLSKVSGLDPAGTTAYLNPGNGLGGEVRTIQGHRDWAAIGAGATECPGDAFHPTLESIRRDVAASL</sequence>
<proteinExistence type="inferred from homology"/>
<dbReference type="Proteomes" id="UP001240236">
    <property type="component" value="Unassembled WGS sequence"/>
</dbReference>
<dbReference type="InterPro" id="IPR015510">
    <property type="entry name" value="PGRP"/>
</dbReference>
<keyword evidence="5" id="KW-1185">Reference proteome</keyword>
<dbReference type="InterPro" id="IPR006619">
    <property type="entry name" value="PGRP_domain_met/bac"/>
</dbReference>
<dbReference type="SMART" id="SM00701">
    <property type="entry name" value="PGRP"/>
    <property type="match status" value="1"/>
</dbReference>
<dbReference type="SUPFAM" id="SSF55846">
    <property type="entry name" value="N-acetylmuramoyl-L-alanine amidase-like"/>
    <property type="match status" value="1"/>
</dbReference>
<dbReference type="RefSeq" id="WP_307247888.1">
    <property type="nucleotide sequence ID" value="NZ_JAUSUZ010000001.1"/>
</dbReference>
<dbReference type="GO" id="GO:0008745">
    <property type="term" value="F:N-acetylmuramoyl-L-alanine amidase activity"/>
    <property type="evidence" value="ECO:0007669"/>
    <property type="project" value="InterPro"/>
</dbReference>
<feature type="signal peptide" evidence="2">
    <location>
        <begin position="1"/>
        <end position="29"/>
    </location>
</feature>
<dbReference type="Pfam" id="PF01510">
    <property type="entry name" value="Amidase_2"/>
    <property type="match status" value="1"/>
</dbReference>
<dbReference type="EMBL" id="JAUSUZ010000001">
    <property type="protein sequence ID" value="MDQ0371258.1"/>
    <property type="molecule type" value="Genomic_DNA"/>
</dbReference>
<organism evidence="4 5">
    <name type="scientific">Catenuloplanes indicus</name>
    <dbReference type="NCBI Taxonomy" id="137267"/>
    <lineage>
        <taxon>Bacteria</taxon>
        <taxon>Bacillati</taxon>
        <taxon>Actinomycetota</taxon>
        <taxon>Actinomycetes</taxon>
        <taxon>Micromonosporales</taxon>
        <taxon>Micromonosporaceae</taxon>
        <taxon>Catenuloplanes</taxon>
    </lineage>
</organism>
<dbReference type="Gene3D" id="3.40.80.10">
    <property type="entry name" value="Peptidoglycan recognition protein-like"/>
    <property type="match status" value="1"/>
</dbReference>
<accession>A0AAE3W7H0</accession>
<dbReference type="PROSITE" id="PS51318">
    <property type="entry name" value="TAT"/>
    <property type="match status" value="1"/>
</dbReference>
<dbReference type="PANTHER" id="PTHR11022">
    <property type="entry name" value="PEPTIDOGLYCAN RECOGNITION PROTEIN"/>
    <property type="match status" value="1"/>
</dbReference>
<comment type="similarity">
    <text evidence="1">Belongs to the N-acetylmuramoyl-L-alanine amidase 2 family.</text>
</comment>
<comment type="caution">
    <text evidence="4">The sequence shown here is derived from an EMBL/GenBank/DDBJ whole genome shotgun (WGS) entry which is preliminary data.</text>
</comment>
<reference evidence="4 5" key="1">
    <citation type="submission" date="2023-07" db="EMBL/GenBank/DDBJ databases">
        <title>Sequencing the genomes of 1000 actinobacteria strains.</title>
        <authorList>
            <person name="Klenk H.-P."/>
        </authorList>
    </citation>
    <scope>NUCLEOTIDE SEQUENCE [LARGE SCALE GENOMIC DNA]</scope>
    <source>
        <strain evidence="4 5">DSM 44709</strain>
    </source>
</reference>
<feature type="chain" id="PRO_5042211637" description="Peptidoglycan recognition protein family domain-containing protein" evidence="2">
    <location>
        <begin position="30"/>
        <end position="376"/>
    </location>
</feature>
<dbReference type="InterPro" id="IPR006311">
    <property type="entry name" value="TAT_signal"/>
</dbReference>
<dbReference type="InterPro" id="IPR002502">
    <property type="entry name" value="Amidase_domain"/>
</dbReference>
<dbReference type="CDD" id="cd06583">
    <property type="entry name" value="PGRP"/>
    <property type="match status" value="1"/>
</dbReference>
<name>A0AAE3W7H0_9ACTN</name>
<dbReference type="GO" id="GO:0009253">
    <property type="term" value="P:peptidoglycan catabolic process"/>
    <property type="evidence" value="ECO:0007669"/>
    <property type="project" value="InterPro"/>
</dbReference>
<dbReference type="InterPro" id="IPR036505">
    <property type="entry name" value="Amidase/PGRP_sf"/>
</dbReference>
<gene>
    <name evidence="4" type="ORF">J2S42_007927</name>
</gene>